<dbReference type="InterPro" id="IPR010287">
    <property type="entry name" value="DUF892_YciF-like"/>
</dbReference>
<dbReference type="Gene3D" id="1.20.1260.10">
    <property type="match status" value="1"/>
</dbReference>
<sequence length="172" mass="19070">MTGQQEAIRHTFVVGLRNAHALEEEALSLLDRQIERLAHYADVEVRLRSHRGETERQIERLETILDGLGESASAFKDVTMKLGGNVAAMMHALAPDEILKNCFANAAFEAFEVASYKALIVMAEQGGFTTALPLLEETLREEQAMVTFLDETLPLVVQRYLALRSSGKTASH</sequence>
<evidence type="ECO:0000313" key="1">
    <source>
        <dbReference type="EMBL" id="KHS45936.1"/>
    </source>
</evidence>
<dbReference type="Pfam" id="PF05974">
    <property type="entry name" value="DUF892"/>
    <property type="match status" value="1"/>
</dbReference>
<dbReference type="STRING" id="48936.NJ75_02543"/>
<keyword evidence="2" id="KW-1185">Reference proteome</keyword>
<reference evidence="1 2" key="1">
    <citation type="submission" date="2014-10" db="EMBL/GenBank/DDBJ databases">
        <title>Draft genome sequence of Novosphingobium subterraneum DSM 12447.</title>
        <authorList>
            <person name="Gan H.M."/>
            <person name="Gan H.Y."/>
            <person name="Savka M.A."/>
        </authorList>
    </citation>
    <scope>NUCLEOTIDE SEQUENCE [LARGE SCALE GENOMIC DNA]</scope>
    <source>
        <strain evidence="1 2">DSM 12447</strain>
    </source>
</reference>
<dbReference type="PANTHER" id="PTHR30565">
    <property type="entry name" value="PROTEIN YCIF"/>
    <property type="match status" value="1"/>
</dbReference>
<protein>
    <submittedName>
        <fullName evidence="1">Uncharacterized protein</fullName>
    </submittedName>
</protein>
<dbReference type="InterPro" id="IPR009078">
    <property type="entry name" value="Ferritin-like_SF"/>
</dbReference>
<dbReference type="RefSeq" id="WP_039334950.1">
    <property type="nucleotide sequence ID" value="NZ_JRVC01000011.1"/>
</dbReference>
<comment type="caution">
    <text evidence="1">The sequence shown here is derived from an EMBL/GenBank/DDBJ whole genome shotgun (WGS) entry which is preliminary data.</text>
</comment>
<dbReference type="InterPro" id="IPR012347">
    <property type="entry name" value="Ferritin-like"/>
</dbReference>
<gene>
    <name evidence="1" type="ORF">NJ75_02543</name>
</gene>
<dbReference type="Proteomes" id="UP000031338">
    <property type="component" value="Unassembled WGS sequence"/>
</dbReference>
<dbReference type="AlphaFoldDB" id="A0A0B9A5R4"/>
<dbReference type="InterPro" id="IPR047114">
    <property type="entry name" value="YciF"/>
</dbReference>
<organism evidence="1 2">
    <name type="scientific">Novosphingobium subterraneum</name>
    <dbReference type="NCBI Taxonomy" id="48936"/>
    <lineage>
        <taxon>Bacteria</taxon>
        <taxon>Pseudomonadati</taxon>
        <taxon>Pseudomonadota</taxon>
        <taxon>Alphaproteobacteria</taxon>
        <taxon>Sphingomonadales</taxon>
        <taxon>Sphingomonadaceae</taxon>
        <taxon>Novosphingobium</taxon>
    </lineage>
</organism>
<dbReference type="PATRIC" id="fig|48936.3.peg.2551"/>
<evidence type="ECO:0000313" key="2">
    <source>
        <dbReference type="Proteomes" id="UP000031338"/>
    </source>
</evidence>
<dbReference type="PANTHER" id="PTHR30565:SF9">
    <property type="entry name" value="PROTEIN YCIF"/>
    <property type="match status" value="1"/>
</dbReference>
<proteinExistence type="predicted"/>
<dbReference type="SUPFAM" id="SSF47240">
    <property type="entry name" value="Ferritin-like"/>
    <property type="match status" value="1"/>
</dbReference>
<accession>A0A0B9A5R4</accession>
<dbReference type="EMBL" id="JRVC01000011">
    <property type="protein sequence ID" value="KHS45936.1"/>
    <property type="molecule type" value="Genomic_DNA"/>
</dbReference>
<name>A0A0B9A5R4_9SPHN</name>